<keyword evidence="1" id="KW-0175">Coiled coil</keyword>
<dbReference type="AlphaFoldDB" id="A0A395U996"/>
<reference evidence="3 4" key="1">
    <citation type="journal article" date="2017" name="Emerg. Infect. Dis.">
        <title>Carbapenemase VCC-1-Producing Vibrio cholerae in Coastal Waters of Germany.</title>
        <authorList>
            <person name="Hammerl J.A."/>
            <person name="Jackel C."/>
            <person name="Bortolaia V."/>
            <person name="Schwartz K."/>
            <person name="Bier N."/>
            <person name="Hendriksen R.S."/>
            <person name="Guerra B."/>
            <person name="Strauch E."/>
        </authorList>
    </citation>
    <scope>NUCLEOTIDE SEQUENCE [LARGE SCALE GENOMIC DNA]</scope>
    <source>
        <strain evidence="3 4">VN-2825</strain>
    </source>
</reference>
<protein>
    <submittedName>
        <fullName evidence="3">Phage tail protein</fullName>
    </submittedName>
</protein>
<organism evidence="3 4">
    <name type="scientific">Vibrio cholerae</name>
    <dbReference type="NCBI Taxonomy" id="666"/>
    <lineage>
        <taxon>Bacteria</taxon>
        <taxon>Pseudomonadati</taxon>
        <taxon>Pseudomonadota</taxon>
        <taxon>Gammaproteobacteria</taxon>
        <taxon>Vibrionales</taxon>
        <taxon>Vibrionaceae</taxon>
        <taxon>Vibrio</taxon>
    </lineage>
</organism>
<sequence>MAGNTKSPFRAGRSLDALYENVEILTGQRGNGRYRAVTEKDVAAIKGTMNKVIVGSGSNGGDSVVERPHAPNNVEAFGGFSAILVQWDNPTFKGFEYAEVWRAGVNDISKAVLIATTPANVFSDVVNLGSHYFYWVRFVNTNDLAGPYHDVNGVAAETSQDIAGVVDELAEQLKSSELIQHMQKEIDNKAAQDALDSLDEELTALDKEMAESGKLIGRIETILQNVSQVLALQIKQLNAAYVSRDLAQTVSTNAKIVEVSKVSSDAYQALAQKILQLTSDFETTDQATNALLSELRQTVAEADLAMSERVDTVEAKANLADEVGEAAKAAAQTNAKAIATINQDGSEAYQALWGTKAQAGDITAGIGIVAKSDGTSQVAVSASQFFVYDPNKPGTLVPTFAIDNGAVVIPKALIESATIQVLQAQKITADYVKAGIEIASPLINTGKLRGGDAGFGAGGPYNGYHTFIHSNGLLQTNNLQANNGYFRGNIEGTTINGGVIKGATIIASTFYQSVVLYTTFGDNATTSLSYPSALGGGLVVTSESVRVTLPETSYYSDGATAPVDFFPAGDVSINTMNRARYRTIPDGVFNFTVRRPRVGGSGFLQIFVQAINLSGGVVAEARIVGTDTANAVGTTVNVAGVNFALTYYRGGSNGYAVEEAHIASRRSLLGSGWTYSASQSVRFRLRLTSLHDGAVIVNMSASINNSIDPR</sequence>
<dbReference type="EMBL" id="MCBA01000035">
    <property type="protein sequence ID" value="RGP90562.1"/>
    <property type="molecule type" value="Genomic_DNA"/>
</dbReference>
<evidence type="ECO:0000313" key="4">
    <source>
        <dbReference type="Proteomes" id="UP000266701"/>
    </source>
</evidence>
<evidence type="ECO:0000256" key="1">
    <source>
        <dbReference type="SAM" id="Coils"/>
    </source>
</evidence>
<proteinExistence type="predicted"/>
<accession>A0A395U996</accession>
<dbReference type="Proteomes" id="UP000266701">
    <property type="component" value="Unassembled WGS sequence"/>
</dbReference>
<evidence type="ECO:0000313" key="3">
    <source>
        <dbReference type="EMBL" id="RGP90562.1"/>
    </source>
</evidence>
<name>A0A395U996_VIBCL</name>
<comment type="caution">
    <text evidence="3">The sequence shown here is derived from an EMBL/GenBank/DDBJ whole genome shotgun (WGS) entry which is preliminary data.</text>
</comment>
<dbReference type="Pfam" id="PF09327">
    <property type="entry name" value="Phage_Tail_Tip"/>
    <property type="match status" value="1"/>
</dbReference>
<feature type="coiled-coil region" evidence="1">
    <location>
        <begin position="181"/>
        <end position="208"/>
    </location>
</feature>
<dbReference type="InterPro" id="IPR015406">
    <property type="entry name" value="GpJ_CSF"/>
</dbReference>
<dbReference type="Gene3D" id="2.60.40.10">
    <property type="entry name" value="Immunoglobulins"/>
    <property type="match status" value="1"/>
</dbReference>
<evidence type="ECO:0000259" key="2">
    <source>
        <dbReference type="Pfam" id="PF09327"/>
    </source>
</evidence>
<feature type="domain" description="Tip attachment protein J central straight fiber" evidence="2">
    <location>
        <begin position="332"/>
        <end position="443"/>
    </location>
</feature>
<gene>
    <name evidence="3" type="ORF">BC353_08450</name>
</gene>
<dbReference type="InterPro" id="IPR013783">
    <property type="entry name" value="Ig-like_fold"/>
</dbReference>